<dbReference type="Proteomes" id="UP000228812">
    <property type="component" value="Unassembled WGS sequence"/>
</dbReference>
<keyword evidence="2" id="KW-1133">Transmembrane helix</keyword>
<organism evidence="3 4">
    <name type="scientific">Candidatus Jorgensenbacteria bacterium CG23_combo_of_CG06-09_8_20_14_all_54_14</name>
    <dbReference type="NCBI Taxonomy" id="1974595"/>
    <lineage>
        <taxon>Bacteria</taxon>
        <taxon>Candidatus Joergenseniibacteriota</taxon>
    </lineage>
</organism>
<evidence type="ECO:0000256" key="2">
    <source>
        <dbReference type="SAM" id="Phobius"/>
    </source>
</evidence>
<sequence>MGAKVWFILLAALILAVAIYLVALIVASPRAEAPASGTTTTTFRGPVGLPYVKGPPGPPPGY</sequence>
<accession>A0A2G9Z993</accession>
<dbReference type="EMBL" id="PCRZ01000044">
    <property type="protein sequence ID" value="PIP29735.1"/>
    <property type="molecule type" value="Genomic_DNA"/>
</dbReference>
<evidence type="ECO:0000313" key="4">
    <source>
        <dbReference type="Proteomes" id="UP000228812"/>
    </source>
</evidence>
<evidence type="ECO:0000256" key="1">
    <source>
        <dbReference type="SAM" id="MobiDB-lite"/>
    </source>
</evidence>
<gene>
    <name evidence="3" type="ORF">COX26_02515</name>
</gene>
<keyword evidence="2" id="KW-0812">Transmembrane</keyword>
<name>A0A2G9Z993_9BACT</name>
<reference evidence="3 4" key="1">
    <citation type="submission" date="2017-09" db="EMBL/GenBank/DDBJ databases">
        <title>Depth-based differentiation of microbial function through sediment-hosted aquifers and enrichment of novel symbionts in the deep terrestrial subsurface.</title>
        <authorList>
            <person name="Probst A.J."/>
            <person name="Ladd B."/>
            <person name="Jarett J.K."/>
            <person name="Geller-Mcgrath D.E."/>
            <person name="Sieber C.M."/>
            <person name="Emerson J.B."/>
            <person name="Anantharaman K."/>
            <person name="Thomas B.C."/>
            <person name="Malmstrom R."/>
            <person name="Stieglmeier M."/>
            <person name="Klingl A."/>
            <person name="Woyke T."/>
            <person name="Ryan C.M."/>
            <person name="Banfield J.F."/>
        </authorList>
    </citation>
    <scope>NUCLEOTIDE SEQUENCE [LARGE SCALE GENOMIC DNA]</scope>
    <source>
        <strain evidence="3">CG23_combo_of_CG06-09_8_20_14_all_54_14</strain>
    </source>
</reference>
<feature type="transmembrane region" description="Helical" evidence="2">
    <location>
        <begin position="6"/>
        <end position="27"/>
    </location>
</feature>
<keyword evidence="2" id="KW-0472">Membrane</keyword>
<evidence type="ECO:0000313" key="3">
    <source>
        <dbReference type="EMBL" id="PIP29735.1"/>
    </source>
</evidence>
<feature type="region of interest" description="Disordered" evidence="1">
    <location>
        <begin position="30"/>
        <end position="62"/>
    </location>
</feature>
<protein>
    <submittedName>
        <fullName evidence="3">Uncharacterized protein</fullName>
    </submittedName>
</protein>
<feature type="compositionally biased region" description="Pro residues" evidence="1">
    <location>
        <begin position="53"/>
        <end position="62"/>
    </location>
</feature>
<dbReference type="AlphaFoldDB" id="A0A2G9Z993"/>
<comment type="caution">
    <text evidence="3">The sequence shown here is derived from an EMBL/GenBank/DDBJ whole genome shotgun (WGS) entry which is preliminary data.</text>
</comment>
<proteinExistence type="predicted"/>